<protein>
    <submittedName>
        <fullName evidence="2">Uncharacterized protein</fullName>
    </submittedName>
</protein>
<dbReference type="AlphaFoldDB" id="A0A2N3HNF8"/>
<dbReference type="EMBL" id="PJEO01000013">
    <property type="protein sequence ID" value="PKQ46485.1"/>
    <property type="molecule type" value="Genomic_DNA"/>
</dbReference>
<name>A0A2N3HNF8_9FLAO</name>
<keyword evidence="1" id="KW-0812">Transmembrane</keyword>
<keyword evidence="3" id="KW-1185">Reference proteome</keyword>
<proteinExistence type="predicted"/>
<comment type="caution">
    <text evidence="2">The sequence shown here is derived from an EMBL/GenBank/DDBJ whole genome shotgun (WGS) entry which is preliminary data.</text>
</comment>
<reference evidence="2 3" key="1">
    <citation type="submission" date="2017-12" db="EMBL/GenBank/DDBJ databases">
        <title>Confluentibacter flavum sp. nov., isolated from the saline lake.</title>
        <authorList>
            <person name="Yu L."/>
        </authorList>
    </citation>
    <scope>NUCLEOTIDE SEQUENCE [LARGE SCALE GENOMIC DNA]</scope>
    <source>
        <strain evidence="2 3">3B</strain>
    </source>
</reference>
<gene>
    <name evidence="2" type="ORF">CSW08_02855</name>
</gene>
<keyword evidence="1" id="KW-0472">Membrane</keyword>
<keyword evidence="1" id="KW-1133">Transmembrane helix</keyword>
<evidence type="ECO:0000313" key="2">
    <source>
        <dbReference type="EMBL" id="PKQ46485.1"/>
    </source>
</evidence>
<dbReference type="OrthoDB" id="1247025at2"/>
<feature type="transmembrane region" description="Helical" evidence="1">
    <location>
        <begin position="45"/>
        <end position="65"/>
    </location>
</feature>
<accession>A0A2N3HNF8</accession>
<organism evidence="2 3">
    <name type="scientific">Confluentibacter flavum</name>
    <dbReference type="NCBI Taxonomy" id="1909700"/>
    <lineage>
        <taxon>Bacteria</taxon>
        <taxon>Pseudomonadati</taxon>
        <taxon>Bacteroidota</taxon>
        <taxon>Flavobacteriia</taxon>
        <taxon>Flavobacteriales</taxon>
        <taxon>Flavobacteriaceae</taxon>
        <taxon>Confluentibacter</taxon>
    </lineage>
</organism>
<sequence length="235" mass="26568">MAPNKFDHHINEKLNNRTLQPSTDAWNTLSKRLDNKTEKHKSKPYWWLGLAASLVGILLVTTLFYNNTNVESNPIIVNNPQPIKEVLQESVQTQDLIKNKKPIIIEQKTNDKEVLVVNNSDHPTIELKNGTVHFAEATAKELTFEEQKIQDVVVQIQLLKNNNADVTDSEIDALLLKAQKEINLNQLYTNKGLVDAKSLLQDVEADIDQSFRSKVFEALKDSFGTVKSAVANRNN</sequence>
<evidence type="ECO:0000256" key="1">
    <source>
        <dbReference type="SAM" id="Phobius"/>
    </source>
</evidence>
<dbReference type="RefSeq" id="WP_106658400.1">
    <property type="nucleotide sequence ID" value="NZ_PJEO01000013.1"/>
</dbReference>
<dbReference type="Proteomes" id="UP000233435">
    <property type="component" value="Unassembled WGS sequence"/>
</dbReference>
<evidence type="ECO:0000313" key="3">
    <source>
        <dbReference type="Proteomes" id="UP000233435"/>
    </source>
</evidence>